<dbReference type="InterPro" id="IPR039426">
    <property type="entry name" value="TonB-dep_rcpt-like"/>
</dbReference>
<evidence type="ECO:0000256" key="11">
    <source>
        <dbReference type="RuleBase" id="RU003357"/>
    </source>
</evidence>
<dbReference type="InterPro" id="IPR012910">
    <property type="entry name" value="Plug_dom"/>
</dbReference>
<evidence type="ECO:0000256" key="4">
    <source>
        <dbReference type="ARBA" id="ARBA00022692"/>
    </source>
</evidence>
<organism evidence="14 15">
    <name type="scientific">Algibacter agarivorans</name>
    <dbReference type="NCBI Taxonomy" id="1109741"/>
    <lineage>
        <taxon>Bacteria</taxon>
        <taxon>Pseudomonadati</taxon>
        <taxon>Bacteroidota</taxon>
        <taxon>Flavobacteriia</taxon>
        <taxon>Flavobacteriales</taxon>
        <taxon>Flavobacteriaceae</taxon>
        <taxon>Algibacter</taxon>
    </lineage>
</organism>
<evidence type="ECO:0000256" key="8">
    <source>
        <dbReference type="ARBA" id="ARBA00023170"/>
    </source>
</evidence>
<keyword evidence="8 14" id="KW-0675">Receptor</keyword>
<evidence type="ECO:0000256" key="9">
    <source>
        <dbReference type="ARBA" id="ARBA00023237"/>
    </source>
</evidence>
<keyword evidence="2 10" id="KW-0813">Transport</keyword>
<evidence type="ECO:0000256" key="7">
    <source>
        <dbReference type="ARBA" id="ARBA00023136"/>
    </source>
</evidence>
<evidence type="ECO:0000256" key="3">
    <source>
        <dbReference type="ARBA" id="ARBA00022452"/>
    </source>
</evidence>
<protein>
    <submittedName>
        <fullName evidence="14">TonB-dependent receptor</fullName>
    </submittedName>
</protein>
<keyword evidence="9 10" id="KW-0998">Cell outer membrane</keyword>
<evidence type="ECO:0000256" key="6">
    <source>
        <dbReference type="ARBA" id="ARBA00023077"/>
    </source>
</evidence>
<accession>A0ABP9GCV7</accession>
<evidence type="ECO:0000313" key="15">
    <source>
        <dbReference type="Proteomes" id="UP001501302"/>
    </source>
</evidence>
<comment type="similarity">
    <text evidence="10 11">Belongs to the TonB-dependent receptor family.</text>
</comment>
<keyword evidence="4 10" id="KW-0812">Transmembrane</keyword>
<keyword evidence="7 10" id="KW-0472">Membrane</keyword>
<keyword evidence="5" id="KW-0732">Signal</keyword>
<comment type="caution">
    <text evidence="14">The sequence shown here is derived from an EMBL/GenBank/DDBJ whole genome shotgun (WGS) entry which is preliminary data.</text>
</comment>
<dbReference type="PANTHER" id="PTHR30069">
    <property type="entry name" value="TONB-DEPENDENT OUTER MEMBRANE RECEPTOR"/>
    <property type="match status" value="1"/>
</dbReference>
<evidence type="ECO:0000259" key="13">
    <source>
        <dbReference type="Pfam" id="PF07715"/>
    </source>
</evidence>
<dbReference type="Gene3D" id="2.170.130.10">
    <property type="entry name" value="TonB-dependent receptor, plug domain"/>
    <property type="match status" value="1"/>
</dbReference>
<reference evidence="15" key="1">
    <citation type="journal article" date="2019" name="Int. J. Syst. Evol. Microbiol.">
        <title>The Global Catalogue of Microorganisms (GCM) 10K type strain sequencing project: providing services to taxonomists for standard genome sequencing and annotation.</title>
        <authorList>
            <consortium name="The Broad Institute Genomics Platform"/>
            <consortium name="The Broad Institute Genome Sequencing Center for Infectious Disease"/>
            <person name="Wu L."/>
            <person name="Ma J."/>
        </authorList>
    </citation>
    <scope>NUCLEOTIDE SEQUENCE [LARGE SCALE GENOMIC DNA]</scope>
    <source>
        <strain evidence="15">JCM 18285</strain>
    </source>
</reference>
<evidence type="ECO:0000256" key="2">
    <source>
        <dbReference type="ARBA" id="ARBA00022448"/>
    </source>
</evidence>
<dbReference type="PROSITE" id="PS52016">
    <property type="entry name" value="TONB_DEPENDENT_REC_3"/>
    <property type="match status" value="1"/>
</dbReference>
<feature type="domain" description="TonB-dependent receptor plug" evidence="13">
    <location>
        <begin position="37"/>
        <end position="130"/>
    </location>
</feature>
<proteinExistence type="inferred from homology"/>
<dbReference type="SUPFAM" id="SSF56935">
    <property type="entry name" value="Porins"/>
    <property type="match status" value="1"/>
</dbReference>
<evidence type="ECO:0000313" key="14">
    <source>
        <dbReference type="EMBL" id="GAA4933702.1"/>
    </source>
</evidence>
<name>A0ABP9GCV7_9FLAO</name>
<feature type="domain" description="TonB-dependent receptor-like beta-barrel" evidence="12">
    <location>
        <begin position="158"/>
        <end position="570"/>
    </location>
</feature>
<dbReference type="Proteomes" id="UP001501302">
    <property type="component" value="Unassembled WGS sequence"/>
</dbReference>
<keyword evidence="6 11" id="KW-0798">TonB box</keyword>
<evidence type="ECO:0000256" key="10">
    <source>
        <dbReference type="PROSITE-ProRule" id="PRU01360"/>
    </source>
</evidence>
<dbReference type="InterPro" id="IPR037066">
    <property type="entry name" value="Plug_dom_sf"/>
</dbReference>
<dbReference type="InterPro" id="IPR000531">
    <property type="entry name" value="Beta-barrel_TonB"/>
</dbReference>
<evidence type="ECO:0000259" key="12">
    <source>
        <dbReference type="Pfam" id="PF00593"/>
    </source>
</evidence>
<evidence type="ECO:0000256" key="5">
    <source>
        <dbReference type="ARBA" id="ARBA00022729"/>
    </source>
</evidence>
<dbReference type="Gene3D" id="2.40.170.20">
    <property type="entry name" value="TonB-dependent receptor, beta-barrel domain"/>
    <property type="match status" value="1"/>
</dbReference>
<dbReference type="PANTHER" id="PTHR30069:SF29">
    <property type="entry name" value="HEMOGLOBIN AND HEMOGLOBIN-HAPTOGLOBIN-BINDING PROTEIN 1-RELATED"/>
    <property type="match status" value="1"/>
</dbReference>
<dbReference type="Pfam" id="PF00593">
    <property type="entry name" value="TonB_dep_Rec_b-barrel"/>
    <property type="match status" value="1"/>
</dbReference>
<dbReference type="EMBL" id="BAABJJ010000002">
    <property type="protein sequence ID" value="GAA4933702.1"/>
    <property type="molecule type" value="Genomic_DNA"/>
</dbReference>
<comment type="subcellular location">
    <subcellularLocation>
        <location evidence="1 10">Cell outer membrane</location>
        <topology evidence="1 10">Multi-pass membrane protein</topology>
    </subcellularLocation>
</comment>
<sequence length="596" mass="67515">MSINAQAFMDSIQKLDEVILSDVKLKRYAKGYKVTILSDSILRKNNTSLTDVLRYNSNIYLKENGYGMVSSPSFRGTNASQTAVVWNGININSQLNGQVDFNTVSTSNYNSIAIRSGGGSVQYGSGSIGGSVHLNNELEFKSHFENRLKLSYGSFDTKEMAFNSSFGSNLWTATIGAAYKDSDNNYRFLGTDKENENAAFNNLDLNLNVGYVISKNDVIKLYHQNFRSDREFSSTLVAPSDSKYLSNDYRTMLEWVRASGAMSSKLKAVNLLEEFKYFENKNSSNFSEGSANTWLVKYSFNYKFSKKIELNTITDYSYVTAKGHSFSSPKRNAFSITTILSHSPYPKLQYALSARKDVISNFKSPIVFSADASFKATKAYTLKINASKNFRVPTFNDLYWQPAGNLDLKPESSFQIDIGQNILVKDFIGSLNTFYIKSSDLIQWRPNTNTGYWNPVNVASASNYGVEAELKFKKQFNKHALDIASNYSYTVARDLEKEQDLFYVPAHKANTAISYHYKAFTMFYQHLYNGKVDIIGGVLEGFDVGNFGLAYTFNSKRNNQYLVDFKINNIYNTYYENVSLRPMPNRNFTLQLTLKF</sequence>
<evidence type="ECO:0000256" key="1">
    <source>
        <dbReference type="ARBA" id="ARBA00004571"/>
    </source>
</evidence>
<keyword evidence="15" id="KW-1185">Reference proteome</keyword>
<dbReference type="Pfam" id="PF07715">
    <property type="entry name" value="Plug"/>
    <property type="match status" value="1"/>
</dbReference>
<keyword evidence="3 10" id="KW-1134">Transmembrane beta strand</keyword>
<gene>
    <name evidence="14" type="ORF">GCM10023314_02730</name>
</gene>
<dbReference type="InterPro" id="IPR036942">
    <property type="entry name" value="Beta-barrel_TonB_sf"/>
</dbReference>